<dbReference type="EMBL" id="BAUW01000003">
    <property type="protein sequence ID" value="GAE43838.1"/>
    <property type="molecule type" value="Genomic_DNA"/>
</dbReference>
<feature type="transmembrane region" description="Helical" evidence="1">
    <location>
        <begin position="137"/>
        <end position="160"/>
    </location>
</feature>
<dbReference type="Gene3D" id="1.20.120.1630">
    <property type="match status" value="1"/>
</dbReference>
<dbReference type="AlphaFoldDB" id="W4RIX3"/>
<feature type="transmembrane region" description="Helical" evidence="1">
    <location>
        <begin position="210"/>
        <end position="230"/>
    </location>
</feature>
<sequence length="260" mass="30278">MWDLYVINIGAIFLFMVTMFIIAQLIKDNSIVDIGWGLGFVIIAFVSYFASEGEHSLRQTIVLTLVSLWGIRLFLHLLIRSIGRGEDFRYANFRKQWGKNVRIIAFFRVFMMQGAIMLLLAYPIVLVNVADSSVFDIFAVLGLIVWVIGFLFQSIGDYQLEHFKKRKKHKEEILKSGLWRYSRHPNYFGEAAMWWGIFLIVLGVQNGWTAFFSAAFINLLLLKVSGVPFLDKRYAGNEEYQIYKQETNLFIPWFPKKVNF</sequence>
<keyword evidence="1" id="KW-1133">Transmembrane helix</keyword>
<keyword evidence="1" id="KW-0812">Transmembrane</keyword>
<feature type="transmembrane region" description="Helical" evidence="1">
    <location>
        <begin position="6"/>
        <end position="23"/>
    </location>
</feature>
<dbReference type="PROSITE" id="PS50244">
    <property type="entry name" value="S5A_REDUCTASE"/>
    <property type="match status" value="1"/>
</dbReference>
<feature type="transmembrane region" description="Helical" evidence="1">
    <location>
        <begin position="61"/>
        <end position="82"/>
    </location>
</feature>
<comment type="caution">
    <text evidence="2">The sequence shown here is derived from an EMBL/GenBank/DDBJ whole genome shotgun (WGS) entry which is preliminary data.</text>
</comment>
<keyword evidence="3" id="KW-1185">Reference proteome</keyword>
<evidence type="ECO:0000313" key="2">
    <source>
        <dbReference type="EMBL" id="GAE43838.1"/>
    </source>
</evidence>
<protein>
    <submittedName>
        <fullName evidence="2">Uncharacterized protein</fullName>
    </submittedName>
</protein>
<reference evidence="2 3" key="1">
    <citation type="submission" date="2013-12" db="EMBL/GenBank/DDBJ databases">
        <title>NBRP : Genome information of microbial organism related human and environment.</title>
        <authorList>
            <person name="Hattori M."/>
            <person name="Oshima K."/>
            <person name="Inaba H."/>
            <person name="Suda W."/>
            <person name="Sakamoto M."/>
            <person name="Iino T."/>
            <person name="Kitahara M."/>
            <person name="Oshida Y."/>
            <person name="Iida T."/>
            <person name="Kudo T."/>
            <person name="Itoh T."/>
            <person name="Ahmed I."/>
            <person name="Ohkuma M."/>
        </authorList>
    </citation>
    <scope>NUCLEOTIDE SEQUENCE [LARGE SCALE GENOMIC DNA]</scope>
    <source>
        <strain evidence="2 3">JCM 21738</strain>
    </source>
</reference>
<dbReference type="PANTHER" id="PTHR32251">
    <property type="entry name" value="3-OXO-5-ALPHA-STEROID 4-DEHYDROGENASE"/>
    <property type="match status" value="1"/>
</dbReference>
<dbReference type="eggNOG" id="COG3752">
    <property type="taxonomic scope" value="Bacteria"/>
</dbReference>
<dbReference type="InterPro" id="IPR010721">
    <property type="entry name" value="UstE-like"/>
</dbReference>
<accession>W4RIX3</accession>
<organism evidence="2 3">
    <name type="scientific">Mesobacillus boroniphilus JCM 21738</name>
    <dbReference type="NCBI Taxonomy" id="1294265"/>
    <lineage>
        <taxon>Bacteria</taxon>
        <taxon>Bacillati</taxon>
        <taxon>Bacillota</taxon>
        <taxon>Bacilli</taxon>
        <taxon>Bacillales</taxon>
        <taxon>Bacillaceae</taxon>
        <taxon>Mesobacillus</taxon>
    </lineage>
</organism>
<evidence type="ECO:0000313" key="3">
    <source>
        <dbReference type="Proteomes" id="UP000018949"/>
    </source>
</evidence>
<gene>
    <name evidence="2" type="ORF">JCM21738_501</name>
</gene>
<dbReference type="RefSeq" id="WP_023625683.1">
    <property type="nucleotide sequence ID" value="NZ_BAUW01000003.1"/>
</dbReference>
<feature type="transmembrane region" description="Helical" evidence="1">
    <location>
        <begin position="103"/>
        <end position="125"/>
    </location>
</feature>
<dbReference type="Proteomes" id="UP000018949">
    <property type="component" value="Unassembled WGS sequence"/>
</dbReference>
<dbReference type="GO" id="GO:0016020">
    <property type="term" value="C:membrane"/>
    <property type="evidence" value="ECO:0007669"/>
    <property type="project" value="TreeGrafter"/>
</dbReference>
<dbReference type="PANTHER" id="PTHR32251:SF17">
    <property type="entry name" value="STEROID 5-ALPHA REDUCTASE C-TERMINAL DOMAIN-CONTAINING PROTEIN"/>
    <property type="match status" value="1"/>
</dbReference>
<evidence type="ECO:0000256" key="1">
    <source>
        <dbReference type="SAM" id="Phobius"/>
    </source>
</evidence>
<name>W4RIX3_9BACI</name>
<proteinExistence type="predicted"/>
<keyword evidence="1" id="KW-0472">Membrane</keyword>
<dbReference type="Pfam" id="PF06966">
    <property type="entry name" value="DUF1295"/>
    <property type="match status" value="1"/>
</dbReference>
<feature type="transmembrane region" description="Helical" evidence="1">
    <location>
        <begin position="187"/>
        <end position="204"/>
    </location>
</feature>
<feature type="transmembrane region" description="Helical" evidence="1">
    <location>
        <begin position="30"/>
        <end position="49"/>
    </location>
</feature>